<dbReference type="GO" id="GO:0004553">
    <property type="term" value="F:hydrolase activity, hydrolyzing O-glycosyl compounds"/>
    <property type="evidence" value="ECO:0007669"/>
    <property type="project" value="InterPro"/>
</dbReference>
<feature type="transmembrane region" description="Helical" evidence="1">
    <location>
        <begin position="310"/>
        <end position="333"/>
    </location>
</feature>
<dbReference type="EMBL" id="JABEYC010000451">
    <property type="protein sequence ID" value="KAF4977235.1"/>
    <property type="molecule type" value="Genomic_DNA"/>
</dbReference>
<dbReference type="Gene3D" id="3.40.50.720">
    <property type="entry name" value="NAD(P)-binding Rossmann-like Domain"/>
    <property type="match status" value="1"/>
</dbReference>
<keyword evidence="1" id="KW-0472">Membrane</keyword>
<keyword evidence="1" id="KW-0812">Transmembrane</keyword>
<dbReference type="InterPro" id="IPR050546">
    <property type="entry name" value="Glycosyl_Hydrlase_16"/>
</dbReference>
<dbReference type="AlphaFoldDB" id="A0A8H4UI66"/>
<feature type="transmembrane region" description="Helical" evidence="1">
    <location>
        <begin position="184"/>
        <end position="205"/>
    </location>
</feature>
<comment type="caution">
    <text evidence="4">The sequence shown here is derived from an EMBL/GenBank/DDBJ whole genome shotgun (WGS) entry which is preliminary data.</text>
</comment>
<feature type="domain" description="GH16" evidence="3">
    <location>
        <begin position="466"/>
        <end position="725"/>
    </location>
</feature>
<dbReference type="SUPFAM" id="SSF49899">
    <property type="entry name" value="Concanavalin A-like lectins/glucanases"/>
    <property type="match status" value="1"/>
</dbReference>
<evidence type="ECO:0000259" key="3">
    <source>
        <dbReference type="PROSITE" id="PS51762"/>
    </source>
</evidence>
<dbReference type="PANTHER" id="PTHR10963:SF24">
    <property type="entry name" value="GLYCOSIDASE C21B10.07-RELATED"/>
    <property type="match status" value="1"/>
</dbReference>
<reference evidence="4" key="1">
    <citation type="journal article" date="2020" name="BMC Genomics">
        <title>Correction to: Identification and distribution of gene clusters required for synthesis of sphingolipid metabolism inhibitors in diverse species of the filamentous fungus Fusarium.</title>
        <authorList>
            <person name="Kim H.S."/>
            <person name="Lohmar J.M."/>
            <person name="Busman M."/>
            <person name="Brown D.W."/>
            <person name="Naumann T.A."/>
            <person name="Divon H.H."/>
            <person name="Lysoe E."/>
            <person name="Uhlig S."/>
            <person name="Proctor R.H."/>
        </authorList>
    </citation>
    <scope>NUCLEOTIDE SEQUENCE</scope>
    <source>
        <strain evidence="4">NRRL 22465</strain>
    </source>
</reference>
<reference evidence="4" key="2">
    <citation type="submission" date="2020-05" db="EMBL/GenBank/DDBJ databases">
        <authorList>
            <person name="Kim H.-S."/>
            <person name="Proctor R.H."/>
            <person name="Brown D.W."/>
        </authorList>
    </citation>
    <scope>NUCLEOTIDE SEQUENCE</scope>
    <source>
        <strain evidence="4">NRRL 22465</strain>
    </source>
</reference>
<evidence type="ECO:0000313" key="4">
    <source>
        <dbReference type="EMBL" id="KAF4977235.1"/>
    </source>
</evidence>
<feature type="transmembrane region" description="Helical" evidence="1">
    <location>
        <begin position="212"/>
        <end position="230"/>
    </location>
</feature>
<feature type="signal peptide" evidence="2">
    <location>
        <begin position="1"/>
        <end position="18"/>
    </location>
</feature>
<feature type="transmembrane region" description="Helical" evidence="1">
    <location>
        <begin position="147"/>
        <end position="164"/>
    </location>
</feature>
<organism evidence="4 5">
    <name type="scientific">Fusarium zealandicum</name>
    <dbReference type="NCBI Taxonomy" id="1053134"/>
    <lineage>
        <taxon>Eukaryota</taxon>
        <taxon>Fungi</taxon>
        <taxon>Dikarya</taxon>
        <taxon>Ascomycota</taxon>
        <taxon>Pezizomycotina</taxon>
        <taxon>Sordariomycetes</taxon>
        <taxon>Hypocreomycetidae</taxon>
        <taxon>Hypocreales</taxon>
        <taxon>Nectriaceae</taxon>
        <taxon>Fusarium</taxon>
        <taxon>Fusarium staphyleae species complex</taxon>
    </lineage>
</organism>
<feature type="transmembrane region" description="Helical" evidence="1">
    <location>
        <begin position="279"/>
        <end position="298"/>
    </location>
</feature>
<evidence type="ECO:0000256" key="1">
    <source>
        <dbReference type="SAM" id="Phobius"/>
    </source>
</evidence>
<dbReference type="CDD" id="cd02181">
    <property type="entry name" value="GH16_fungal_Lam16A_glucanase"/>
    <property type="match status" value="1"/>
</dbReference>
<protein>
    <recommendedName>
        <fullName evidence="3">GH16 domain-containing protein</fullName>
    </recommendedName>
</protein>
<gene>
    <name evidence="4" type="ORF">FZEAL_6218</name>
</gene>
<dbReference type="PROSITE" id="PS51762">
    <property type="entry name" value="GH16_2"/>
    <property type="match status" value="1"/>
</dbReference>
<accession>A0A8H4UI66</accession>
<evidence type="ECO:0000256" key="2">
    <source>
        <dbReference type="SAM" id="SignalP"/>
    </source>
</evidence>
<keyword evidence="1" id="KW-1133">Transmembrane helix</keyword>
<dbReference type="Proteomes" id="UP000635477">
    <property type="component" value="Unassembled WGS sequence"/>
</dbReference>
<dbReference type="Gene3D" id="2.60.120.200">
    <property type="match status" value="1"/>
</dbReference>
<keyword evidence="2" id="KW-0732">Signal</keyword>
<dbReference type="InterPro" id="IPR013320">
    <property type="entry name" value="ConA-like_dom_sf"/>
</dbReference>
<sequence>MATRFLIWMGLVAGHVKTLLQEQGKEVYSTKVRMEDAVDVAQELRRIQPTHVLNAAGCTGRRNVGWCEDNKEQTVRSNVMGPWSSPISAISSAFTAPYLQLFASTSLINNKQVSQWIAVNIVATVLIVFTNKAIFDDNDLKCIQISFPAFHFTVTWLGLCVLSLRRFAFFEPKPVLSLAYSTVSFYHIARVLVTPCVALLDYVLYRVTMSRLAALALIPACLGVAMVSSYDSRPSEDTSIKKTSELGVMFALTAVFFSSLYTVWIAAFRRKLSISSMQLLLNQAPVSAFLLLYFVPWIDRFPVVSEVHVSRWILILISGALAMLINVSQFFIISQSGPFASRVVGHSKTCIIVILSWASSGRTGTDMSALGLLVALEGVLSRRLMRLPVGVLTARLYAEGLERFSTTLASILTCYAELGDQRQSGYYVTWSVETKSFTMLRDTILALLITLEATQCRAAFTLKKTYDSSNFLNSFDFRDRAYYDALDPSYGGDPTHGSVNYLSQSQALSSGIVNVNNGKIRLGVDSANKAALLGSSKTKHGRNSVRVESKESYSSGILIADIEHMPGTACGVWPSYWSYNFEEDPVGEIDIIEGINDNQNANVVSLHTCGACVFNHPGGLDPRPQCNNGGTVSNYCEDGTNYDGCGNTMPVGSYGKAFNANQGGIYATWLTKEALKIYWFPRSKIPADIKSGNPNPSNWGSPATSQFVNANGNCDVGKYFKKQTIIFNTAFCGDNIDQGIWNQECKASTGYNTCDDYITNKPDAFKDSYWSINSIKLYQ</sequence>
<dbReference type="OrthoDB" id="192832at2759"/>
<proteinExistence type="predicted"/>
<dbReference type="PANTHER" id="PTHR10963">
    <property type="entry name" value="GLYCOSYL HYDROLASE-RELATED"/>
    <property type="match status" value="1"/>
</dbReference>
<dbReference type="InterPro" id="IPR000757">
    <property type="entry name" value="Beta-glucanase-like"/>
</dbReference>
<dbReference type="Pfam" id="PF26113">
    <property type="entry name" value="GH16_XgeA"/>
    <property type="match status" value="1"/>
</dbReference>
<feature type="chain" id="PRO_5034046876" description="GH16 domain-containing protein" evidence="2">
    <location>
        <begin position="19"/>
        <end position="779"/>
    </location>
</feature>
<feature type="transmembrane region" description="Helical" evidence="1">
    <location>
        <begin position="246"/>
        <end position="267"/>
    </location>
</feature>
<dbReference type="GO" id="GO:0009251">
    <property type="term" value="P:glucan catabolic process"/>
    <property type="evidence" value="ECO:0007669"/>
    <property type="project" value="TreeGrafter"/>
</dbReference>
<evidence type="ECO:0000313" key="5">
    <source>
        <dbReference type="Proteomes" id="UP000635477"/>
    </source>
</evidence>
<keyword evidence="5" id="KW-1185">Reference proteome</keyword>
<feature type="transmembrane region" description="Helical" evidence="1">
    <location>
        <begin position="116"/>
        <end position="135"/>
    </location>
</feature>
<name>A0A8H4UI66_9HYPO</name>